<dbReference type="Gene3D" id="1.10.101.10">
    <property type="entry name" value="PGBD-like superfamily/PGBD"/>
    <property type="match status" value="1"/>
</dbReference>
<organism evidence="2 3">
    <name type="scientific">Sinomonas terricola</name>
    <dbReference type="NCBI Taxonomy" id="3110330"/>
    <lineage>
        <taxon>Bacteria</taxon>
        <taxon>Bacillati</taxon>
        <taxon>Actinomycetota</taxon>
        <taxon>Actinomycetes</taxon>
        <taxon>Micrococcales</taxon>
        <taxon>Micrococcaceae</taxon>
        <taxon>Sinomonas</taxon>
    </lineage>
</organism>
<dbReference type="RefSeq" id="WP_323277438.1">
    <property type="nucleotide sequence ID" value="NZ_JAYGGQ010000001.1"/>
</dbReference>
<evidence type="ECO:0000313" key="3">
    <source>
        <dbReference type="Proteomes" id="UP001304769"/>
    </source>
</evidence>
<keyword evidence="3" id="KW-1185">Reference proteome</keyword>
<reference evidence="2 3" key="1">
    <citation type="submission" date="2023-12" db="EMBL/GenBank/DDBJ databases">
        <title>Sinomonas terricola sp. nov, isolated from litchi orchard soil in Guangdong, PR China.</title>
        <authorList>
            <person name="Jiaxin W."/>
            <person name="Yang Z."/>
            <person name="Honghui Z."/>
        </authorList>
    </citation>
    <scope>NUCLEOTIDE SEQUENCE [LARGE SCALE GENOMIC DNA]</scope>
    <source>
        <strain evidence="2 3">JGH33</strain>
    </source>
</reference>
<evidence type="ECO:0008006" key="4">
    <source>
        <dbReference type="Google" id="ProtNLM"/>
    </source>
</evidence>
<evidence type="ECO:0000313" key="2">
    <source>
        <dbReference type="EMBL" id="MEA5453689.1"/>
    </source>
</evidence>
<dbReference type="EMBL" id="JAYGGQ010000001">
    <property type="protein sequence ID" value="MEA5453689.1"/>
    <property type="molecule type" value="Genomic_DNA"/>
</dbReference>
<gene>
    <name evidence="2" type="ORF">SPF06_03045</name>
</gene>
<comment type="caution">
    <text evidence="2">The sequence shown here is derived from an EMBL/GenBank/DDBJ whole genome shotgun (WGS) entry which is preliminary data.</text>
</comment>
<dbReference type="SUPFAM" id="SSF47090">
    <property type="entry name" value="PGBD-like"/>
    <property type="match status" value="1"/>
</dbReference>
<dbReference type="Proteomes" id="UP001304769">
    <property type="component" value="Unassembled WGS sequence"/>
</dbReference>
<proteinExistence type="predicted"/>
<sequence length="351" mass="35775">MKNPRRVVATMSIALAALLIGAGSAAAVCAALWAAPPPNLSEPSAPRTVPVVYVDHRDERSAGATVTTSKPAAVSLGRGGTVTSTECVGGASIESGRIVASIDGHPVLGLSTAVPFFRDLRAGMSGPDVDALRATLRSMRHDVAEKGAYDSAVARAVRAIQVEHGLEQRDGGLSLRDVMWLPSASTEVLTCDALVGSAYSPGSPFLTAAGTLQSLQVAAPDGSSWTPGARTAQFGSASARIGDDGVITDPEFLRSVASSTEYTAARAQGSAAKPVSLRVTLAEPLRVARLPLSAVSPPKGSAACVRGDDDADHRLRIVGSSGGAVLGLFDSPAPNAARLGWTWTEASCAAS</sequence>
<dbReference type="InterPro" id="IPR036366">
    <property type="entry name" value="PGBDSf"/>
</dbReference>
<evidence type="ECO:0000256" key="1">
    <source>
        <dbReference type="SAM" id="SignalP"/>
    </source>
</evidence>
<dbReference type="InterPro" id="IPR036365">
    <property type="entry name" value="PGBD-like_sf"/>
</dbReference>
<feature type="signal peptide" evidence="1">
    <location>
        <begin position="1"/>
        <end position="27"/>
    </location>
</feature>
<keyword evidence="1" id="KW-0732">Signal</keyword>
<name>A0ABU5T2G7_9MICC</name>
<protein>
    <recommendedName>
        <fullName evidence="4">Peptidoglycan binding-like domain-containing protein</fullName>
    </recommendedName>
</protein>
<feature type="chain" id="PRO_5045806005" description="Peptidoglycan binding-like domain-containing protein" evidence="1">
    <location>
        <begin position="28"/>
        <end position="351"/>
    </location>
</feature>
<accession>A0ABU5T2G7</accession>